<dbReference type="InterPro" id="IPR036942">
    <property type="entry name" value="Beta-barrel_TonB_sf"/>
</dbReference>
<dbReference type="InterPro" id="IPR008969">
    <property type="entry name" value="CarboxyPept-like_regulatory"/>
</dbReference>
<evidence type="ECO:0000256" key="2">
    <source>
        <dbReference type="ARBA" id="ARBA00023136"/>
    </source>
</evidence>
<dbReference type="Pfam" id="PF00593">
    <property type="entry name" value="TonB_dep_Rec_b-barrel"/>
    <property type="match status" value="1"/>
</dbReference>
<keyword evidence="7" id="KW-0675">Receptor</keyword>
<comment type="subcellular location">
    <subcellularLocation>
        <location evidence="1 4">Cell outer membrane</location>
    </subcellularLocation>
</comment>
<dbReference type="GO" id="GO:0009279">
    <property type="term" value="C:cell outer membrane"/>
    <property type="evidence" value="ECO:0007669"/>
    <property type="project" value="UniProtKB-SubCell"/>
</dbReference>
<dbReference type="SUPFAM" id="SSF56935">
    <property type="entry name" value="Porins"/>
    <property type="match status" value="1"/>
</dbReference>
<dbReference type="InterPro" id="IPR012910">
    <property type="entry name" value="Plug_dom"/>
</dbReference>
<dbReference type="PANTHER" id="PTHR40980:SF4">
    <property type="entry name" value="TONB-DEPENDENT RECEPTOR-LIKE BETA-BARREL DOMAIN-CONTAINING PROTEIN"/>
    <property type="match status" value="1"/>
</dbReference>
<dbReference type="EMBL" id="SUKA01000003">
    <property type="protein sequence ID" value="TJY66005.1"/>
    <property type="molecule type" value="Genomic_DNA"/>
</dbReference>
<keyword evidence="8" id="KW-1185">Reference proteome</keyword>
<sequence>MQFNPYYLYFLMRTLMLGVIVVLCFTEVLIASAVNAQLLQKKVTLDVHNGSIAEAVKSLEAKNILIAYDAARYDLDNRKVSARRFVSKPIGEVLTYIFNGTDLGFRETGAYIILEKTVPQRPGRISGTVYDERGLPLIGASVKVVGNKTAQTGVDGTYNIELPAGTYVVEVSYISYKTQRVQEIKVAAGQRATLDIAMEISSERLEDVVVTTTFKKASVAGLYAAQKNAASVTDGISAEQIARTPDINMAGSIKRISGVTTMDNKYVIVRGMSDRYNQAMLDGVTIPSSSMNKRNFSFDVIPTEVVSSVVVNKTATPDMSAEFSGGQVSVNTLDIPEQNFTSIQLGTGGNAQSTGKDFYRLGQGSTHEFFTFPQEKNKLPENILNWYWHNEASQTETPPPGTDVTGNMPLDPGNPNGPKYSDLDAAGQSRRFNVDALTKYKYKALPYQNYRLSLGRVYELPGDQRLGFVASTSFRNEQNILDFNNVRGQDHSKANYIDSTGFGQNGAGKSYRSMSALSAVANIGYQNSKLKLSLKNLYSRVYHDNYNEAYRLPYSDVTQVGFKEEFQQPELLTLWQHKLDAEYLLPADFRLQLSGTMNRIGQQIIDQRKLKYRLTTIIGDTYYFQTPNIMNLDALANDVIGEDSRMWSEVDETDYYWQAALTRTLGAESAISTLLKIGYAGYQRQRGLSATRLIPYTHSESQIEKPYDVVLAPEHIGVGVNEAYYYANYYNGTVFDGKLASHALYAMADQKLLNNKLRLIYGLRGEFFNLRNQQDVFLNRLFPEGIPAYYSDDIEPAEKGWKFLPSLNAIYSVTSKFNVRASYGKTVIRPDLRETSLFEMYDNDLDGLIAGRNLKSTTIDNVDLRLEWYPSAGEVLSVSGFYKYLDKPIELAQDDAVNSGYRYNYQNQHSAVNYGLEAEIRKSLNFLGDRSWLAETFLYANGTLMTSQVEAMSFPKYSTTPPGIISERRPRQDRPLIGQSPWLLNAGAGYWGDYAGITMNYNAIGYRTFISSAQAINTEFEVLPKQLDLQLYGRFLNRKAEVAFNIANLLNEWAFYYRNSEDTYEQVPTVGDEIGGYKVVGDLKYEPEKGDIITYRRREGRRFVLTLKYNF</sequence>
<name>A0A4U0H2Y8_9SPHI</name>
<keyword evidence="3" id="KW-0998">Cell outer membrane</keyword>
<dbReference type="Gene3D" id="2.170.130.10">
    <property type="entry name" value="TonB-dependent receptor, plug domain"/>
    <property type="match status" value="1"/>
</dbReference>
<evidence type="ECO:0000256" key="1">
    <source>
        <dbReference type="ARBA" id="ARBA00004442"/>
    </source>
</evidence>
<dbReference type="Gene3D" id="2.60.40.1120">
    <property type="entry name" value="Carboxypeptidase-like, regulatory domain"/>
    <property type="match status" value="1"/>
</dbReference>
<proteinExistence type="inferred from homology"/>
<comment type="caution">
    <text evidence="7">The sequence shown here is derived from an EMBL/GenBank/DDBJ whole genome shotgun (WGS) entry which is preliminary data.</text>
</comment>
<gene>
    <name evidence="7" type="ORF">FAZ19_12985</name>
</gene>
<keyword evidence="2 4" id="KW-0472">Membrane</keyword>
<dbReference type="PANTHER" id="PTHR40980">
    <property type="entry name" value="PLUG DOMAIN-CONTAINING PROTEIN"/>
    <property type="match status" value="1"/>
</dbReference>
<accession>A0A4U0H2Y8</accession>
<evidence type="ECO:0000256" key="3">
    <source>
        <dbReference type="ARBA" id="ARBA00023237"/>
    </source>
</evidence>
<evidence type="ECO:0000259" key="5">
    <source>
        <dbReference type="Pfam" id="PF00593"/>
    </source>
</evidence>
<evidence type="ECO:0000256" key="4">
    <source>
        <dbReference type="RuleBase" id="RU003357"/>
    </source>
</evidence>
<dbReference type="InterPro" id="IPR000531">
    <property type="entry name" value="Beta-barrel_TonB"/>
</dbReference>
<dbReference type="AlphaFoldDB" id="A0A4U0H2Y8"/>
<feature type="domain" description="TonB-dependent receptor plug" evidence="6">
    <location>
        <begin position="227"/>
        <end position="321"/>
    </location>
</feature>
<organism evidence="7 8">
    <name type="scientific">Sphingobacterium alkalisoli</name>
    <dbReference type="NCBI Taxonomy" id="1874115"/>
    <lineage>
        <taxon>Bacteria</taxon>
        <taxon>Pseudomonadati</taxon>
        <taxon>Bacteroidota</taxon>
        <taxon>Sphingobacteriia</taxon>
        <taxon>Sphingobacteriales</taxon>
        <taxon>Sphingobacteriaceae</taxon>
        <taxon>Sphingobacterium</taxon>
    </lineage>
</organism>
<dbReference type="SUPFAM" id="SSF49464">
    <property type="entry name" value="Carboxypeptidase regulatory domain-like"/>
    <property type="match status" value="1"/>
</dbReference>
<reference evidence="7 8" key="1">
    <citation type="submission" date="2019-04" db="EMBL/GenBank/DDBJ databases">
        <title>Sphingobacterium olei sp. nov., isolated from oil-contaminated soil.</title>
        <authorList>
            <person name="Liu B."/>
        </authorList>
    </citation>
    <scope>NUCLEOTIDE SEQUENCE [LARGE SCALE GENOMIC DNA]</scope>
    <source>
        <strain evidence="7 8">Y3L14</strain>
    </source>
</reference>
<dbReference type="OrthoDB" id="9768470at2"/>
<protein>
    <submittedName>
        <fullName evidence="7">TonB-dependent receptor</fullName>
    </submittedName>
</protein>
<dbReference type="Pfam" id="PF13620">
    <property type="entry name" value="CarboxypepD_reg"/>
    <property type="match status" value="1"/>
</dbReference>
<dbReference type="Gene3D" id="2.40.170.20">
    <property type="entry name" value="TonB-dependent receptor, beta-barrel domain"/>
    <property type="match status" value="1"/>
</dbReference>
<dbReference type="InterPro" id="IPR037066">
    <property type="entry name" value="Plug_dom_sf"/>
</dbReference>
<feature type="domain" description="TonB-dependent receptor-like beta-barrel" evidence="5">
    <location>
        <begin position="609"/>
        <end position="1049"/>
    </location>
</feature>
<dbReference type="RefSeq" id="WP_136821134.1">
    <property type="nucleotide sequence ID" value="NZ_BMJX01000003.1"/>
</dbReference>
<dbReference type="Pfam" id="PF07715">
    <property type="entry name" value="Plug"/>
    <property type="match status" value="1"/>
</dbReference>
<evidence type="ECO:0000313" key="8">
    <source>
        <dbReference type="Proteomes" id="UP000309872"/>
    </source>
</evidence>
<keyword evidence="4" id="KW-0798">TonB box</keyword>
<evidence type="ECO:0000259" key="6">
    <source>
        <dbReference type="Pfam" id="PF07715"/>
    </source>
</evidence>
<comment type="similarity">
    <text evidence="4">Belongs to the TonB-dependent receptor family.</text>
</comment>
<dbReference type="Proteomes" id="UP000309872">
    <property type="component" value="Unassembled WGS sequence"/>
</dbReference>
<evidence type="ECO:0000313" key="7">
    <source>
        <dbReference type="EMBL" id="TJY66005.1"/>
    </source>
</evidence>